<dbReference type="NCBIfam" id="TIGR00342">
    <property type="entry name" value="tRNA uracil 4-sulfurtransferase ThiI"/>
    <property type="match status" value="1"/>
</dbReference>
<dbReference type="GO" id="GO:0140741">
    <property type="term" value="F:tRNA-uracil-4 sulfurtransferase activity"/>
    <property type="evidence" value="ECO:0007669"/>
    <property type="project" value="UniProtKB-EC"/>
</dbReference>
<dbReference type="PANTHER" id="PTHR43209">
    <property type="entry name" value="TRNA SULFURTRANSFERASE"/>
    <property type="match status" value="1"/>
</dbReference>
<comment type="subcellular location">
    <subcellularLocation>
        <location evidence="1 11">Cytoplasm</location>
    </subcellularLocation>
</comment>
<feature type="binding site" evidence="11">
    <location>
        <begin position="178"/>
        <end position="179"/>
    </location>
    <ligand>
        <name>ATP</name>
        <dbReference type="ChEBI" id="CHEBI:30616"/>
    </ligand>
</feature>
<dbReference type="GO" id="GO:0005524">
    <property type="term" value="F:ATP binding"/>
    <property type="evidence" value="ECO:0007669"/>
    <property type="project" value="UniProtKB-UniRule"/>
</dbReference>
<dbReference type="GO" id="GO:0052837">
    <property type="term" value="P:thiazole biosynthetic process"/>
    <property type="evidence" value="ECO:0007669"/>
    <property type="project" value="TreeGrafter"/>
</dbReference>
<evidence type="ECO:0000256" key="2">
    <source>
        <dbReference type="ARBA" id="ARBA00022490"/>
    </source>
</evidence>
<comment type="pathway">
    <text evidence="11">Cofactor biosynthesis; thiamine diphosphate biosynthesis.</text>
</comment>
<dbReference type="Gene3D" id="3.40.250.10">
    <property type="entry name" value="Rhodanese-like domain"/>
    <property type="match status" value="1"/>
</dbReference>
<dbReference type="GeneID" id="13013281"/>
<dbReference type="EMBL" id="CP003531">
    <property type="protein sequence ID" value="AFK51387.1"/>
    <property type="molecule type" value="Genomic_DNA"/>
</dbReference>
<dbReference type="KEGG" id="thg:TCELL_0964"/>
<dbReference type="InParanoid" id="I3TF49"/>
<comment type="catalytic activity">
    <reaction evidence="11">
        <text>[ThiI sulfur-carrier protein]-S-sulfanyl-L-cysteine + a uridine in tRNA + 2 reduced [2Fe-2S]-[ferredoxin] + ATP + H(+) = [ThiI sulfur-carrier protein]-L-cysteine + a 4-thiouridine in tRNA + 2 oxidized [2Fe-2S]-[ferredoxin] + AMP + diphosphate</text>
        <dbReference type="Rhea" id="RHEA:24176"/>
        <dbReference type="Rhea" id="RHEA-COMP:10000"/>
        <dbReference type="Rhea" id="RHEA-COMP:10001"/>
        <dbReference type="Rhea" id="RHEA-COMP:13337"/>
        <dbReference type="Rhea" id="RHEA-COMP:13338"/>
        <dbReference type="Rhea" id="RHEA-COMP:13339"/>
        <dbReference type="Rhea" id="RHEA-COMP:13340"/>
        <dbReference type="ChEBI" id="CHEBI:15378"/>
        <dbReference type="ChEBI" id="CHEBI:29950"/>
        <dbReference type="ChEBI" id="CHEBI:30616"/>
        <dbReference type="ChEBI" id="CHEBI:33019"/>
        <dbReference type="ChEBI" id="CHEBI:33737"/>
        <dbReference type="ChEBI" id="CHEBI:33738"/>
        <dbReference type="ChEBI" id="CHEBI:61963"/>
        <dbReference type="ChEBI" id="CHEBI:65315"/>
        <dbReference type="ChEBI" id="CHEBI:136798"/>
        <dbReference type="ChEBI" id="CHEBI:456215"/>
        <dbReference type="EC" id="2.8.1.4"/>
    </reaction>
</comment>
<feature type="binding site" evidence="11">
    <location>
        <position position="282"/>
    </location>
    <ligand>
        <name>ATP</name>
        <dbReference type="ChEBI" id="CHEBI:30616"/>
    </ligand>
</feature>
<keyword evidence="3 11" id="KW-0820">tRNA-binding</keyword>
<evidence type="ECO:0000259" key="12">
    <source>
        <dbReference type="PROSITE" id="PS50206"/>
    </source>
</evidence>
<reference evidence="14 15" key="1">
    <citation type="journal article" date="2012" name="J. Bacteriol.">
        <title>Complete genome sequence of the hyperthermophilic cellulolytic Crenarchaeon 'Thermogladius cellulolyticus' 1633.</title>
        <authorList>
            <person name="Mardanov A.V."/>
            <person name="Kochetkova T.V."/>
            <person name="Beletsky A.V."/>
            <person name="Bonch-Osmolovskaya E.A."/>
            <person name="Ravin N.V."/>
            <person name="Skryabin K.G."/>
        </authorList>
    </citation>
    <scope>NUCLEOTIDE SEQUENCE [LARGE SCALE GENOMIC DNA]</scope>
    <source>
        <strain evidence="15">DSM 22663 / VKM B-2946 / 1633</strain>
    </source>
</reference>
<feature type="active site" description="Cysteine persulfide intermediate" evidence="11">
    <location>
        <position position="444"/>
    </location>
</feature>
<comment type="function">
    <text evidence="11">Catalyzes the ATP-dependent transfer of a sulfur to tRNA to produce 4-thiouridine in position 8 of tRNAs, which functions as a near-UV photosensor. Also catalyzes the transfer of sulfur to the sulfur carrier protein ThiS, forming ThiS-thiocarboxylate. This is a step in the synthesis of thiazole, in the thiamine biosynthesis pathway. The sulfur is donated as persulfide by IscS.</text>
</comment>
<evidence type="ECO:0000259" key="13">
    <source>
        <dbReference type="PROSITE" id="PS51165"/>
    </source>
</evidence>
<evidence type="ECO:0000256" key="10">
    <source>
        <dbReference type="ARBA" id="ARBA00023284"/>
    </source>
</evidence>
<dbReference type="GO" id="GO:0009228">
    <property type="term" value="P:thiamine biosynthetic process"/>
    <property type="evidence" value="ECO:0007669"/>
    <property type="project" value="UniProtKB-KW"/>
</dbReference>
<feature type="binding site" evidence="11">
    <location>
        <begin position="203"/>
        <end position="204"/>
    </location>
    <ligand>
        <name>ATP</name>
        <dbReference type="ChEBI" id="CHEBI:30616"/>
    </ligand>
</feature>
<dbReference type="EC" id="2.8.1.4" evidence="11"/>
<proteinExistence type="inferred from homology"/>
<dbReference type="GO" id="GO:0009229">
    <property type="term" value="P:thiamine diphosphate biosynthetic process"/>
    <property type="evidence" value="ECO:0007669"/>
    <property type="project" value="UniProtKB-UniRule"/>
</dbReference>
<dbReference type="FunCoup" id="I3TF49">
    <property type="interactions" value="35"/>
</dbReference>
<dbReference type="Pfam" id="PF02926">
    <property type="entry name" value="THUMP"/>
    <property type="match status" value="1"/>
</dbReference>
<dbReference type="Gene3D" id="3.30.2130.30">
    <property type="match status" value="1"/>
</dbReference>
<dbReference type="Gene3D" id="3.40.50.620">
    <property type="entry name" value="HUPs"/>
    <property type="match status" value="1"/>
</dbReference>
<keyword evidence="5 11" id="KW-0547">Nucleotide-binding</keyword>
<keyword evidence="15" id="KW-1185">Reference proteome</keyword>
<dbReference type="HAMAP" id="MF_00021">
    <property type="entry name" value="ThiI"/>
    <property type="match status" value="1"/>
</dbReference>
<evidence type="ECO:0000256" key="8">
    <source>
        <dbReference type="ARBA" id="ARBA00022977"/>
    </source>
</evidence>
<keyword evidence="10" id="KW-0676">Redox-active center</keyword>
<comment type="catalytic activity">
    <reaction evidence="11">
        <text>[ThiS sulfur-carrier protein]-C-terminal Gly-Gly-AMP + S-sulfanyl-L-cysteinyl-[cysteine desulfurase] + AH2 = [ThiS sulfur-carrier protein]-C-terminal-Gly-aminoethanethioate + L-cysteinyl-[cysteine desulfurase] + A + AMP + 2 H(+)</text>
        <dbReference type="Rhea" id="RHEA:43340"/>
        <dbReference type="Rhea" id="RHEA-COMP:12157"/>
        <dbReference type="Rhea" id="RHEA-COMP:12158"/>
        <dbReference type="Rhea" id="RHEA-COMP:12910"/>
        <dbReference type="Rhea" id="RHEA-COMP:19908"/>
        <dbReference type="ChEBI" id="CHEBI:13193"/>
        <dbReference type="ChEBI" id="CHEBI:15378"/>
        <dbReference type="ChEBI" id="CHEBI:17499"/>
        <dbReference type="ChEBI" id="CHEBI:29950"/>
        <dbReference type="ChEBI" id="CHEBI:61963"/>
        <dbReference type="ChEBI" id="CHEBI:90618"/>
        <dbReference type="ChEBI" id="CHEBI:232372"/>
        <dbReference type="ChEBI" id="CHEBI:456215"/>
    </reaction>
</comment>
<keyword evidence="6 11" id="KW-0067">ATP-binding</keyword>
<dbReference type="InterPro" id="IPR001763">
    <property type="entry name" value="Rhodanese-like_dom"/>
</dbReference>
<dbReference type="SUPFAM" id="SSF52402">
    <property type="entry name" value="Adenine nucleotide alpha hydrolases-like"/>
    <property type="match status" value="1"/>
</dbReference>
<feature type="binding site" evidence="11">
    <location>
        <position position="260"/>
    </location>
    <ligand>
        <name>ATP</name>
        <dbReference type="ChEBI" id="CHEBI:30616"/>
    </ligand>
</feature>
<dbReference type="InterPro" id="IPR004114">
    <property type="entry name" value="THUMP_dom"/>
</dbReference>
<evidence type="ECO:0000256" key="7">
    <source>
        <dbReference type="ARBA" id="ARBA00022884"/>
    </source>
</evidence>
<keyword evidence="2 11" id="KW-0963">Cytoplasm</keyword>
<evidence type="ECO:0000256" key="3">
    <source>
        <dbReference type="ARBA" id="ARBA00022555"/>
    </source>
</evidence>
<dbReference type="GO" id="GO:0005829">
    <property type="term" value="C:cytosol"/>
    <property type="evidence" value="ECO:0007669"/>
    <property type="project" value="TreeGrafter"/>
</dbReference>
<dbReference type="Proteomes" id="UP000005270">
    <property type="component" value="Chromosome"/>
</dbReference>
<evidence type="ECO:0000256" key="6">
    <source>
        <dbReference type="ARBA" id="ARBA00022840"/>
    </source>
</evidence>
<feature type="binding site" evidence="11">
    <location>
        <position position="291"/>
    </location>
    <ligand>
        <name>ATP</name>
        <dbReference type="ChEBI" id="CHEBI:30616"/>
    </ligand>
</feature>
<keyword evidence="4 11" id="KW-0808">Transferase</keyword>
<dbReference type="InterPro" id="IPR003720">
    <property type="entry name" value="tRNA_STrfase"/>
</dbReference>
<dbReference type="PROSITE" id="PS51165">
    <property type="entry name" value="THUMP"/>
    <property type="match status" value="1"/>
</dbReference>
<keyword evidence="7 11" id="KW-0694">RNA-binding</keyword>
<dbReference type="STRING" id="1184251.TCELL_0964"/>
<keyword evidence="9" id="KW-1015">Disulfide bond</keyword>
<evidence type="ECO:0000256" key="5">
    <source>
        <dbReference type="ARBA" id="ARBA00022741"/>
    </source>
</evidence>
<dbReference type="CDD" id="cd11716">
    <property type="entry name" value="THUMP_ThiI"/>
    <property type="match status" value="1"/>
</dbReference>
<evidence type="ECO:0000313" key="14">
    <source>
        <dbReference type="EMBL" id="AFK51387.1"/>
    </source>
</evidence>
<dbReference type="eggNOG" id="arCOG02021">
    <property type="taxonomic scope" value="Archaea"/>
</dbReference>
<organism evidence="14 15">
    <name type="scientific">Thermogladius calderae (strain DSM 22663 / VKM B-2946 / 1633)</name>
    <dbReference type="NCBI Taxonomy" id="1184251"/>
    <lineage>
        <taxon>Archaea</taxon>
        <taxon>Thermoproteota</taxon>
        <taxon>Thermoprotei</taxon>
        <taxon>Desulfurococcales</taxon>
        <taxon>Desulfurococcaceae</taxon>
        <taxon>Thermogladius</taxon>
    </lineage>
</organism>
<feature type="domain" description="THUMP" evidence="13">
    <location>
        <begin position="58"/>
        <end position="160"/>
    </location>
</feature>
<dbReference type="GO" id="GO:0004810">
    <property type="term" value="F:CCA tRNA nucleotidyltransferase activity"/>
    <property type="evidence" value="ECO:0007669"/>
    <property type="project" value="InterPro"/>
</dbReference>
<evidence type="ECO:0000256" key="11">
    <source>
        <dbReference type="HAMAP-Rule" id="MF_00021"/>
    </source>
</evidence>
<name>I3TF49_THEC1</name>
<dbReference type="Pfam" id="PF02568">
    <property type="entry name" value="ThiI"/>
    <property type="match status" value="1"/>
</dbReference>
<dbReference type="Pfam" id="PF00581">
    <property type="entry name" value="Rhodanese"/>
    <property type="match status" value="1"/>
</dbReference>
<dbReference type="InterPro" id="IPR020536">
    <property type="entry name" value="ThiI_AANH"/>
</dbReference>
<dbReference type="GO" id="GO:0000049">
    <property type="term" value="F:tRNA binding"/>
    <property type="evidence" value="ECO:0007669"/>
    <property type="project" value="UniProtKB-UniRule"/>
</dbReference>
<comment type="similarity">
    <text evidence="11">Belongs to the ThiI family.</text>
</comment>
<dbReference type="OrthoDB" id="372227at2157"/>
<dbReference type="HOGENOM" id="CLU_037952_4_1_2"/>
<evidence type="ECO:0000256" key="1">
    <source>
        <dbReference type="ARBA" id="ARBA00004496"/>
    </source>
</evidence>
<keyword evidence="8 11" id="KW-0784">Thiamine biosynthesis</keyword>
<dbReference type="InterPro" id="IPR036873">
    <property type="entry name" value="Rhodanese-like_dom_sf"/>
</dbReference>
<dbReference type="AlphaFoldDB" id="I3TF49"/>
<evidence type="ECO:0000256" key="9">
    <source>
        <dbReference type="ARBA" id="ARBA00023157"/>
    </source>
</evidence>
<dbReference type="SUPFAM" id="SSF52821">
    <property type="entry name" value="Rhodanese/Cell cycle control phosphatase"/>
    <property type="match status" value="1"/>
</dbReference>
<evidence type="ECO:0000313" key="15">
    <source>
        <dbReference type="Proteomes" id="UP000005270"/>
    </source>
</evidence>
<dbReference type="SUPFAM" id="SSF143437">
    <property type="entry name" value="THUMP domain-like"/>
    <property type="match status" value="1"/>
</dbReference>
<dbReference type="SMART" id="SM00981">
    <property type="entry name" value="THUMP"/>
    <property type="match status" value="1"/>
</dbReference>
<dbReference type="PANTHER" id="PTHR43209:SF1">
    <property type="entry name" value="TRNA SULFURTRANSFERASE"/>
    <property type="match status" value="1"/>
</dbReference>
<dbReference type="SMART" id="SM00450">
    <property type="entry name" value="RHOD"/>
    <property type="match status" value="1"/>
</dbReference>
<sequence length="478" mass="52299">MPVYVVTVSGEIPLRSSRTRPRFYRRLVENLRDAVERAGGRVLGHEVVEAKVVLRTDVDVTEALSKVFGVHRVGVVAEYQFKDLKDLVAWASSEARDLVANKRFAVRVKRSGSHDFTSLDVAREVGAALKEYSAGVDLENPEVTVEIEVRGSRAFIYKRAAEGPGGLPVGVEGRALALFSGGFDSPVAAWLVAKRGVQVDFLHFTLGSTRATYLAFKVARELSSKWLHGYRPRFVVVDFRKVVAEVASKVSWPMRQVVLRALMYTAASRLAVAGGYNAIVTGESIGQASSQTLRNLQAVEEYAKPSRPVLRPLLGFDKEEIVALSRRIGFYELSSKVPEACAIAPSRVETHATAGMVEEEVRKVDMSLVEKAVEGARSFDTLSSRPDDVIPSDDVEIDFIPEDALLVDAREWRGVDDGSLPGAIPLSRLDPDNVPRDKVVVVFCDTGAISTIVAEMLRKKGLRAYSLRGGLKRCGEGG</sequence>
<dbReference type="RefSeq" id="WP_014737637.1">
    <property type="nucleotide sequence ID" value="NC_017954.1"/>
</dbReference>
<evidence type="ECO:0000256" key="4">
    <source>
        <dbReference type="ARBA" id="ARBA00022679"/>
    </source>
</evidence>
<gene>
    <name evidence="11" type="primary">thiI</name>
    <name evidence="14" type="ordered locus">TCELL_0964</name>
</gene>
<dbReference type="PROSITE" id="PS50206">
    <property type="entry name" value="RHODANESE_3"/>
    <property type="match status" value="1"/>
</dbReference>
<dbReference type="InterPro" id="IPR050102">
    <property type="entry name" value="tRNA_sulfurtransferase_ThiI"/>
</dbReference>
<dbReference type="eggNOG" id="arCOG00038">
    <property type="taxonomic scope" value="Archaea"/>
</dbReference>
<accession>I3TF49</accession>
<dbReference type="InterPro" id="IPR014729">
    <property type="entry name" value="Rossmann-like_a/b/a_fold"/>
</dbReference>
<protein>
    <recommendedName>
        <fullName evidence="11">tRNA sulfurtransferase</fullName>
        <ecNumber evidence="11">2.8.1.4</ecNumber>
    </recommendedName>
    <alternativeName>
        <fullName evidence="11">Sulfur carrier protein ThiS sulfurtransferase</fullName>
    </alternativeName>
    <alternativeName>
        <fullName evidence="11">Thiamine biosynthesis protein ThiI</fullName>
    </alternativeName>
    <alternativeName>
        <fullName evidence="11">tRNA 4-thiouridine synthase</fullName>
    </alternativeName>
</protein>
<feature type="domain" description="Rhodanese" evidence="12">
    <location>
        <begin position="400"/>
        <end position="476"/>
    </location>
</feature>
<comment type="caution">
    <text evidence="11">Lacks conserved residue(s) required for the propagation of feature annotation.</text>
</comment>
<dbReference type="GO" id="GO:0002937">
    <property type="term" value="P:tRNA 4-thiouridine biosynthesis"/>
    <property type="evidence" value="ECO:0007669"/>
    <property type="project" value="TreeGrafter"/>
</dbReference>
<dbReference type="InterPro" id="IPR049961">
    <property type="entry name" value="ThiI_N"/>
</dbReference>
<dbReference type="UniPathway" id="UPA00060"/>
<dbReference type="InterPro" id="IPR049962">
    <property type="entry name" value="THUMP_ThiI"/>
</dbReference>